<protein>
    <submittedName>
        <fullName evidence="1">Uncharacterized protein</fullName>
    </submittedName>
</protein>
<dbReference type="EMBL" id="EQ974225">
    <property type="protein sequence ID" value="EEF31692.1"/>
    <property type="molecule type" value="Genomic_DNA"/>
</dbReference>
<evidence type="ECO:0000313" key="2">
    <source>
        <dbReference type="Proteomes" id="UP000008311"/>
    </source>
</evidence>
<keyword evidence="2" id="KW-1185">Reference proteome</keyword>
<gene>
    <name evidence="1" type="ORF">RCOM_0070110</name>
</gene>
<accession>B9SXH8</accession>
<evidence type="ECO:0000313" key="1">
    <source>
        <dbReference type="EMBL" id="EEF31692.1"/>
    </source>
</evidence>
<sequence length="87" mass="9947">MEGGLGAQLYLKWRSQVVFLSETKQQRRFLDKVKRRLGFGDGWYVEPHGISGGLALWWHNSVSVKMSPLRPGIQGEPLYLDQSSGWE</sequence>
<reference evidence="2" key="1">
    <citation type="journal article" date="2010" name="Nat. Biotechnol.">
        <title>Draft genome sequence of the oilseed species Ricinus communis.</title>
        <authorList>
            <person name="Chan A.P."/>
            <person name="Crabtree J."/>
            <person name="Zhao Q."/>
            <person name="Lorenzi H."/>
            <person name="Orvis J."/>
            <person name="Puiu D."/>
            <person name="Melake-Berhan A."/>
            <person name="Jones K.M."/>
            <person name="Redman J."/>
            <person name="Chen G."/>
            <person name="Cahoon E.B."/>
            <person name="Gedil M."/>
            <person name="Stanke M."/>
            <person name="Haas B.J."/>
            <person name="Wortman J.R."/>
            <person name="Fraser-Liggett C.M."/>
            <person name="Ravel J."/>
            <person name="Rabinowicz P.D."/>
        </authorList>
    </citation>
    <scope>NUCLEOTIDE SEQUENCE [LARGE SCALE GENOMIC DNA]</scope>
    <source>
        <strain evidence="2">cv. Hale</strain>
    </source>
</reference>
<name>B9SXH8_RICCO</name>
<dbReference type="Proteomes" id="UP000008311">
    <property type="component" value="Unassembled WGS sequence"/>
</dbReference>
<dbReference type="AlphaFoldDB" id="B9SXH8"/>
<organism evidence="1 2">
    <name type="scientific">Ricinus communis</name>
    <name type="common">Castor bean</name>
    <dbReference type="NCBI Taxonomy" id="3988"/>
    <lineage>
        <taxon>Eukaryota</taxon>
        <taxon>Viridiplantae</taxon>
        <taxon>Streptophyta</taxon>
        <taxon>Embryophyta</taxon>
        <taxon>Tracheophyta</taxon>
        <taxon>Spermatophyta</taxon>
        <taxon>Magnoliopsida</taxon>
        <taxon>eudicotyledons</taxon>
        <taxon>Gunneridae</taxon>
        <taxon>Pentapetalae</taxon>
        <taxon>rosids</taxon>
        <taxon>fabids</taxon>
        <taxon>Malpighiales</taxon>
        <taxon>Euphorbiaceae</taxon>
        <taxon>Acalyphoideae</taxon>
        <taxon>Acalypheae</taxon>
        <taxon>Ricinus</taxon>
    </lineage>
</organism>
<dbReference type="InParanoid" id="B9SXH8"/>
<proteinExistence type="predicted"/>